<evidence type="ECO:0000313" key="2">
    <source>
        <dbReference type="Proteomes" id="UP000659767"/>
    </source>
</evidence>
<dbReference type="Proteomes" id="UP000659767">
    <property type="component" value="Unassembled WGS sequence"/>
</dbReference>
<proteinExistence type="predicted"/>
<name>A0ABQ2STV6_STRBA</name>
<sequence>MAPRVLRENAPARRFHERAGCRADGGEDTFLAGGTLVTEVRCVRPLTPPAAG</sequence>
<evidence type="ECO:0008006" key="3">
    <source>
        <dbReference type="Google" id="ProtNLM"/>
    </source>
</evidence>
<gene>
    <name evidence="1" type="ORF">GCM10010253_12170</name>
</gene>
<keyword evidence="2" id="KW-1185">Reference proteome</keyword>
<protein>
    <recommendedName>
        <fullName evidence="3">Acetyltransferase</fullName>
    </recommendedName>
</protein>
<dbReference type="EMBL" id="BMSZ01000002">
    <property type="protein sequence ID" value="GGS39845.1"/>
    <property type="molecule type" value="Genomic_DNA"/>
</dbReference>
<evidence type="ECO:0000313" key="1">
    <source>
        <dbReference type="EMBL" id="GGS39845.1"/>
    </source>
</evidence>
<comment type="caution">
    <text evidence="1">The sequence shown here is derived from an EMBL/GenBank/DDBJ whole genome shotgun (WGS) entry which is preliminary data.</text>
</comment>
<reference evidence="2" key="1">
    <citation type="journal article" date="2019" name="Int. J. Syst. Evol. Microbiol.">
        <title>The Global Catalogue of Microorganisms (GCM) 10K type strain sequencing project: providing services to taxonomists for standard genome sequencing and annotation.</title>
        <authorList>
            <consortium name="The Broad Institute Genomics Platform"/>
            <consortium name="The Broad Institute Genome Sequencing Center for Infectious Disease"/>
            <person name="Wu L."/>
            <person name="Ma J."/>
        </authorList>
    </citation>
    <scope>NUCLEOTIDE SEQUENCE [LARGE SCALE GENOMIC DNA]</scope>
    <source>
        <strain evidence="2">JCM 4350</strain>
    </source>
</reference>
<organism evidence="1 2">
    <name type="scientific">Streptomyces badius</name>
    <dbReference type="NCBI Taxonomy" id="1941"/>
    <lineage>
        <taxon>Bacteria</taxon>
        <taxon>Bacillati</taxon>
        <taxon>Actinomycetota</taxon>
        <taxon>Actinomycetes</taxon>
        <taxon>Kitasatosporales</taxon>
        <taxon>Streptomycetaceae</taxon>
        <taxon>Streptomyces</taxon>
    </lineage>
</organism>
<accession>A0ABQ2STV6</accession>